<keyword evidence="4 11" id="KW-0812">Transmembrane</keyword>
<dbReference type="SMART" id="SM00320">
    <property type="entry name" value="WD40"/>
    <property type="match status" value="4"/>
</dbReference>
<keyword evidence="6" id="KW-0256">Endoplasmic reticulum</keyword>
<dbReference type="InterPro" id="IPR001680">
    <property type="entry name" value="WD40_rpt"/>
</dbReference>
<dbReference type="GO" id="GO:0005789">
    <property type="term" value="C:endoplasmic reticulum membrane"/>
    <property type="evidence" value="ECO:0007669"/>
    <property type="project" value="UniProtKB-SubCell"/>
</dbReference>
<evidence type="ECO:0000256" key="11">
    <source>
        <dbReference type="SAM" id="Phobius"/>
    </source>
</evidence>
<dbReference type="InterPro" id="IPR036322">
    <property type="entry name" value="WD40_repeat_dom_sf"/>
</dbReference>
<reference evidence="12" key="1">
    <citation type="journal article" date="2021" name="Front. Plant Sci.">
        <title>Chromosome-Scale Genome Assembly for Chinese Sour Jujube and Insights Into Its Genome Evolution and Domestication Signature.</title>
        <authorList>
            <person name="Shen L.-Y."/>
            <person name="Luo H."/>
            <person name="Wang X.-L."/>
            <person name="Wang X.-M."/>
            <person name="Qiu X.-J."/>
            <person name="Liu H."/>
            <person name="Zhou S.-S."/>
            <person name="Jia K.-H."/>
            <person name="Nie S."/>
            <person name="Bao Y.-T."/>
            <person name="Zhang R.-G."/>
            <person name="Yun Q.-Z."/>
            <person name="Chai Y.-H."/>
            <person name="Lu J.-Y."/>
            <person name="Li Y."/>
            <person name="Zhao S.-W."/>
            <person name="Mao J.-F."/>
            <person name="Jia S.-G."/>
            <person name="Mao Y.-M."/>
        </authorList>
    </citation>
    <scope>NUCLEOTIDE SEQUENCE</scope>
    <source>
        <strain evidence="12">AT0</strain>
        <tissue evidence="12">Leaf</tissue>
    </source>
</reference>
<dbReference type="GO" id="GO:0015031">
    <property type="term" value="P:protein transport"/>
    <property type="evidence" value="ECO:0007669"/>
    <property type="project" value="UniProtKB-KW"/>
</dbReference>
<evidence type="ECO:0000256" key="3">
    <source>
        <dbReference type="ARBA" id="ARBA00022574"/>
    </source>
</evidence>
<dbReference type="FunFam" id="2.130.10.10:FF:000435">
    <property type="entry name" value="SEC12-like protein 1"/>
    <property type="match status" value="1"/>
</dbReference>
<evidence type="ECO:0000313" key="13">
    <source>
        <dbReference type="Proteomes" id="UP000813462"/>
    </source>
</evidence>
<keyword evidence="7" id="KW-0653">Protein transport</keyword>
<evidence type="ECO:0000256" key="4">
    <source>
        <dbReference type="ARBA" id="ARBA00022692"/>
    </source>
</evidence>
<evidence type="ECO:0000256" key="6">
    <source>
        <dbReference type="ARBA" id="ARBA00022824"/>
    </source>
</evidence>
<comment type="caution">
    <text evidence="12">The sequence shown here is derived from an EMBL/GenBank/DDBJ whole genome shotgun (WGS) entry which is preliminary data.</text>
</comment>
<evidence type="ECO:0008006" key="14">
    <source>
        <dbReference type="Google" id="ProtNLM"/>
    </source>
</evidence>
<evidence type="ECO:0000256" key="2">
    <source>
        <dbReference type="ARBA" id="ARBA00022448"/>
    </source>
</evidence>
<evidence type="ECO:0000256" key="9">
    <source>
        <dbReference type="ARBA" id="ARBA00023136"/>
    </source>
</evidence>
<dbReference type="PANTHER" id="PTHR23284">
    <property type="entry name" value="PROLACTIN REGULATORY ELEMENT BINDING PROTEIN"/>
    <property type="match status" value="1"/>
</dbReference>
<feature type="transmembrane region" description="Helical" evidence="11">
    <location>
        <begin position="352"/>
        <end position="371"/>
    </location>
</feature>
<accession>A0A978VNA3</accession>
<dbReference type="InterPro" id="IPR045260">
    <property type="entry name" value="Sec12-like"/>
</dbReference>
<proteinExistence type="predicted"/>
<dbReference type="Gene3D" id="2.130.10.10">
    <property type="entry name" value="YVTN repeat-like/Quinoprotein amine dehydrogenase"/>
    <property type="match status" value="1"/>
</dbReference>
<evidence type="ECO:0000256" key="10">
    <source>
        <dbReference type="PROSITE-ProRule" id="PRU00221"/>
    </source>
</evidence>
<evidence type="ECO:0000256" key="5">
    <source>
        <dbReference type="ARBA" id="ARBA00022737"/>
    </source>
</evidence>
<dbReference type="EMBL" id="JAEACU010000003">
    <property type="protein sequence ID" value="KAH7537028.1"/>
    <property type="molecule type" value="Genomic_DNA"/>
</dbReference>
<dbReference type="Pfam" id="PF00400">
    <property type="entry name" value="WD40"/>
    <property type="match status" value="2"/>
</dbReference>
<organism evidence="12 13">
    <name type="scientific">Ziziphus jujuba var. spinosa</name>
    <dbReference type="NCBI Taxonomy" id="714518"/>
    <lineage>
        <taxon>Eukaryota</taxon>
        <taxon>Viridiplantae</taxon>
        <taxon>Streptophyta</taxon>
        <taxon>Embryophyta</taxon>
        <taxon>Tracheophyta</taxon>
        <taxon>Spermatophyta</taxon>
        <taxon>Magnoliopsida</taxon>
        <taxon>eudicotyledons</taxon>
        <taxon>Gunneridae</taxon>
        <taxon>Pentapetalae</taxon>
        <taxon>rosids</taxon>
        <taxon>fabids</taxon>
        <taxon>Rosales</taxon>
        <taxon>Rhamnaceae</taxon>
        <taxon>Paliureae</taxon>
        <taxon>Ziziphus</taxon>
    </lineage>
</organism>
<dbReference type="PANTHER" id="PTHR23284:SF2">
    <property type="entry name" value="SEC12-LIKE PROTEIN 1"/>
    <property type="match status" value="1"/>
</dbReference>
<keyword evidence="3 10" id="KW-0853">WD repeat</keyword>
<dbReference type="GO" id="GO:0003400">
    <property type="term" value="P:regulation of COPII vesicle coating"/>
    <property type="evidence" value="ECO:0007669"/>
    <property type="project" value="TreeGrafter"/>
</dbReference>
<dbReference type="SUPFAM" id="SSF50978">
    <property type="entry name" value="WD40 repeat-like"/>
    <property type="match status" value="1"/>
</dbReference>
<name>A0A978VNA3_ZIZJJ</name>
<gene>
    <name evidence="12" type="ORF">FEM48_Zijuj03G0048800</name>
</gene>
<evidence type="ECO:0000256" key="8">
    <source>
        <dbReference type="ARBA" id="ARBA00022989"/>
    </source>
</evidence>
<keyword evidence="5" id="KW-0677">Repeat</keyword>
<dbReference type="InterPro" id="IPR015943">
    <property type="entry name" value="WD40/YVTN_repeat-like_dom_sf"/>
</dbReference>
<dbReference type="GO" id="GO:0006888">
    <property type="term" value="P:endoplasmic reticulum to Golgi vesicle-mediated transport"/>
    <property type="evidence" value="ECO:0007669"/>
    <property type="project" value="TreeGrafter"/>
</dbReference>
<evidence type="ECO:0000256" key="1">
    <source>
        <dbReference type="ARBA" id="ARBA00004389"/>
    </source>
</evidence>
<keyword evidence="8 11" id="KW-1133">Transmembrane helix</keyword>
<protein>
    <recommendedName>
        <fullName evidence="14">SEC12-like protein 1</fullName>
    </recommendedName>
</protein>
<sequence length="411" mass="45480">MESGGGSEKGPVRCGSWIRRPDNVNFVVLGTSRRGDSSPSLLQIFSFDPKTTSLSSSSLVSLSLIPFYIFLYLLGSKTTSYVLEEVEGDPVSLAVHPNGEDIVCSTARGGCKLFELYGRESNAKLLAKELPLLRDVGPQKCLTFSVDGSKLATGGEDGHLRILEWPSLSVILDEPRAHKSIRDIDFSLDSEFLASTSTDGSARIWKIEDGVPLTTLTRKTDENIELCRFSKDGTKPFLFCTVQKGNEAVTAVWEISTWKRIGHKRLLGKPASVMSISKDGKYIALGSKDGDICVVEVKKMEIYHRSKRLHLGTCIGNLEFCPSERVVLTTSSEWGAVVTKLNVPADWKEWQIYLLLLGLFLASAVAFYVFLKNADSFWQFPVQRDQATRQFKAYIGDSQSSDHDPFGPVDM</sequence>
<evidence type="ECO:0000313" key="12">
    <source>
        <dbReference type="EMBL" id="KAH7537028.1"/>
    </source>
</evidence>
<dbReference type="Proteomes" id="UP000813462">
    <property type="component" value="Unassembled WGS sequence"/>
</dbReference>
<evidence type="ECO:0000256" key="7">
    <source>
        <dbReference type="ARBA" id="ARBA00022927"/>
    </source>
</evidence>
<comment type="subcellular location">
    <subcellularLocation>
        <location evidence="1">Endoplasmic reticulum membrane</location>
        <topology evidence="1">Single-pass membrane protein</topology>
    </subcellularLocation>
</comment>
<feature type="repeat" description="WD" evidence="10">
    <location>
        <begin position="181"/>
        <end position="215"/>
    </location>
</feature>
<keyword evidence="2" id="KW-0813">Transport</keyword>
<dbReference type="PROSITE" id="PS50082">
    <property type="entry name" value="WD_REPEATS_2"/>
    <property type="match status" value="1"/>
</dbReference>
<keyword evidence="9 11" id="KW-0472">Membrane</keyword>
<dbReference type="AlphaFoldDB" id="A0A978VNA3"/>
<dbReference type="GO" id="GO:0005085">
    <property type="term" value="F:guanyl-nucleotide exchange factor activity"/>
    <property type="evidence" value="ECO:0007669"/>
    <property type="project" value="InterPro"/>
</dbReference>
<feature type="transmembrane region" description="Helical" evidence="11">
    <location>
        <begin position="54"/>
        <end position="74"/>
    </location>
</feature>